<feature type="transmembrane region" description="Helical" evidence="1">
    <location>
        <begin position="68"/>
        <end position="93"/>
    </location>
</feature>
<feature type="transmembrane region" description="Helical" evidence="1">
    <location>
        <begin position="153"/>
        <end position="174"/>
    </location>
</feature>
<feature type="transmembrane region" description="Helical" evidence="1">
    <location>
        <begin position="226"/>
        <end position="247"/>
    </location>
</feature>
<keyword evidence="1" id="KW-0812">Transmembrane</keyword>
<feature type="transmembrane region" description="Helical" evidence="1">
    <location>
        <begin position="105"/>
        <end position="124"/>
    </location>
</feature>
<reference evidence="2 3" key="1">
    <citation type="journal article" date="2019" name="Sci. Rep.">
        <title>Extended insight into the Mycobacterium chelonae-abscessus complex through whole genome sequencing of Mycobacterium salmoniphilum outbreak and Mycobacterium salmoniphilum-like strains.</title>
        <authorList>
            <person name="Behra P.R.K."/>
            <person name="Das S."/>
            <person name="Pettersson B.M.F."/>
            <person name="Shirreff L."/>
            <person name="DuCote T."/>
            <person name="Jacobsson K.G."/>
            <person name="Ennis D.G."/>
            <person name="Kirsebom L.A."/>
        </authorList>
    </citation>
    <scope>NUCLEOTIDE SEQUENCE [LARGE SCALE GENOMIC DNA]</scope>
    <source>
        <strain evidence="2 3">DSM 45524</strain>
    </source>
</reference>
<sequence>MSHSFGDSLQVLRIAILLCFLPALLYRIWRLWRYPTSVPAVAATGFAVFVWLWLVAFTDWAWSAMPPVIRAISAGGWWIVALAGCLQVFVVGIRGDASAARIRRGLRITFVVTAIISAVVAVAASQSELLLTTRNLPAVIDALLDGADPASTGALVVSSGFAAVVFAQLSWVGMRHADRTPVGTGLGLLATASFFQLIATVCGGIWRPLVHGVGFMGSRYGLWIQTWPACVAALLMFIGFVWPPVVLNVQARSDVRRLQPFHDALGQLFPKLFPPEDQRVRLSDLVFEWRTHIQDGLTVLAQHRQTPMHTEVELPLSKADRAAQIADWLVGELVPGFSCEWLRSPDGVSDQDWVLAIADAYRERQDGFAAPASLSGMPSTLRR</sequence>
<accession>A0A4R5P4S7</accession>
<dbReference type="RefSeq" id="WP_078334400.1">
    <property type="nucleotide sequence ID" value="NZ_MAFQ01000006.1"/>
</dbReference>
<feature type="transmembrane region" description="Helical" evidence="1">
    <location>
        <begin position="186"/>
        <end position="206"/>
    </location>
</feature>
<gene>
    <name evidence="2" type="ORF">EJ571_25545</name>
</gene>
<feature type="transmembrane region" description="Helical" evidence="1">
    <location>
        <begin position="41"/>
        <end position="62"/>
    </location>
</feature>
<dbReference type="Proteomes" id="UP000295627">
    <property type="component" value="Unassembled WGS sequence"/>
</dbReference>
<feature type="transmembrane region" description="Helical" evidence="1">
    <location>
        <begin position="12"/>
        <end position="29"/>
    </location>
</feature>
<keyword evidence="1" id="KW-0472">Membrane</keyword>
<evidence type="ECO:0000313" key="3">
    <source>
        <dbReference type="Proteomes" id="UP000295627"/>
    </source>
</evidence>
<dbReference type="EMBL" id="RXLR01000025">
    <property type="protein sequence ID" value="TDH17879.1"/>
    <property type="molecule type" value="Genomic_DNA"/>
</dbReference>
<evidence type="ECO:0000313" key="2">
    <source>
        <dbReference type="EMBL" id="TDH17879.1"/>
    </source>
</evidence>
<dbReference type="AlphaFoldDB" id="A0A4R5P4S7"/>
<keyword evidence="1" id="KW-1133">Transmembrane helix</keyword>
<proteinExistence type="predicted"/>
<protein>
    <recommendedName>
        <fullName evidence="4">Transmembrane protein</fullName>
    </recommendedName>
</protein>
<name>A0A4R5P4S7_9MYCO</name>
<evidence type="ECO:0000256" key="1">
    <source>
        <dbReference type="SAM" id="Phobius"/>
    </source>
</evidence>
<organism evidence="2 3">
    <name type="scientific">Mycobacteroides franklinii</name>
    <dbReference type="NCBI Taxonomy" id="948102"/>
    <lineage>
        <taxon>Bacteria</taxon>
        <taxon>Bacillati</taxon>
        <taxon>Actinomycetota</taxon>
        <taxon>Actinomycetes</taxon>
        <taxon>Mycobacteriales</taxon>
        <taxon>Mycobacteriaceae</taxon>
        <taxon>Mycobacteroides</taxon>
    </lineage>
</organism>
<comment type="caution">
    <text evidence="2">The sequence shown here is derived from an EMBL/GenBank/DDBJ whole genome shotgun (WGS) entry which is preliminary data.</text>
</comment>
<evidence type="ECO:0008006" key="4">
    <source>
        <dbReference type="Google" id="ProtNLM"/>
    </source>
</evidence>